<comment type="similarity">
    <text evidence="1 2">Belongs to the MON1/SAND family.</text>
</comment>
<evidence type="ECO:0000256" key="1">
    <source>
        <dbReference type="ARBA" id="ARBA00008968"/>
    </source>
</evidence>
<dbReference type="PANTHER" id="PTHR13027">
    <property type="entry name" value="SAND PROTEIN-RELATED"/>
    <property type="match status" value="1"/>
</dbReference>
<dbReference type="Pfam" id="PF19036">
    <property type="entry name" value="Fuz_longin_1"/>
    <property type="match status" value="1"/>
</dbReference>
<comment type="caution">
    <text evidence="6">The sequence shown here is derived from an EMBL/GenBank/DDBJ whole genome shotgun (WGS) entry which is preliminary data.</text>
</comment>
<dbReference type="EMBL" id="JBFDAA010000022">
    <property type="protein sequence ID" value="KAL1110484.1"/>
    <property type="molecule type" value="Genomic_DNA"/>
</dbReference>
<dbReference type="InterPro" id="IPR043971">
    <property type="entry name" value="FUZ/MON1/HPS1_longin_2"/>
</dbReference>
<protein>
    <recommendedName>
        <fullName evidence="2">Vacuolar fusion protein MON1 homolog</fullName>
    </recommendedName>
</protein>
<evidence type="ECO:0000256" key="2">
    <source>
        <dbReference type="RuleBase" id="RU367048"/>
    </source>
</evidence>
<dbReference type="PRINTS" id="PR01546">
    <property type="entry name" value="YEAST73DUF"/>
</dbReference>
<reference evidence="6 7" key="1">
    <citation type="submission" date="2024-07" db="EMBL/GenBank/DDBJ databases">
        <title>Chromosome-level genome assembly of the water stick insect Ranatra chinensis (Heteroptera: Nepidae).</title>
        <authorList>
            <person name="Liu X."/>
        </authorList>
    </citation>
    <scope>NUCLEOTIDE SEQUENCE [LARGE SCALE GENOMIC DNA]</scope>
    <source>
        <strain evidence="6">Cailab_2021Rc</strain>
        <tissue evidence="6">Muscle</tissue>
    </source>
</reference>
<dbReference type="AlphaFoldDB" id="A0ABD0XTL2"/>
<evidence type="ECO:0000259" key="4">
    <source>
        <dbReference type="Pfam" id="PF19037"/>
    </source>
</evidence>
<dbReference type="GO" id="GO:0006623">
    <property type="term" value="P:protein targeting to vacuole"/>
    <property type="evidence" value="ECO:0007669"/>
    <property type="project" value="UniProtKB-UniRule"/>
</dbReference>
<evidence type="ECO:0000259" key="5">
    <source>
        <dbReference type="Pfam" id="PF19038"/>
    </source>
</evidence>
<organism evidence="6 7">
    <name type="scientific">Ranatra chinensis</name>
    <dbReference type="NCBI Taxonomy" id="642074"/>
    <lineage>
        <taxon>Eukaryota</taxon>
        <taxon>Metazoa</taxon>
        <taxon>Ecdysozoa</taxon>
        <taxon>Arthropoda</taxon>
        <taxon>Hexapoda</taxon>
        <taxon>Insecta</taxon>
        <taxon>Pterygota</taxon>
        <taxon>Neoptera</taxon>
        <taxon>Paraneoptera</taxon>
        <taxon>Hemiptera</taxon>
        <taxon>Heteroptera</taxon>
        <taxon>Panheteroptera</taxon>
        <taxon>Nepomorpha</taxon>
        <taxon>Nepidae</taxon>
        <taxon>Ranatrinae</taxon>
        <taxon>Ranatra</taxon>
    </lineage>
</organism>
<name>A0ABD0XTL2_9HEMI</name>
<feature type="domain" description="FUZ/MON1/HPS1 first Longin" evidence="3">
    <location>
        <begin position="30"/>
        <end position="152"/>
    </location>
</feature>
<sequence length="429" mass="48774">MNDSTEPHTDDEATAADQFFDTNEWKKHDNHIFILSSAGKPVYSRYGCEDKLVTLFGVMQALVSFVQDSDDSIQAIYAGKSLVVFLIRGPIILVSVSRSKESVQHLSDQLTYVYNQVVSVLTLTQVTRIFEQRRNYDLRRLLTGSERLINHLLDFTENEPEFTMNSVCCLPLSSSVRETISNAIISCCSKIKNLVFGILITGNRLITLVRLKKYHLKPCDLHLIFNMVSGSESFKTAENWTPICLPNFDSSGFLHAHVSYLADDCQACLLLLTVDKDLFFPLSAAKKNIVKVLRRTQCLDAINKALKTPLSVPDDIQTVHHFLYKCKKTSQMLAPAMTTPYHTTESANELLKQYEEMHSAIHQVGAPLNLIFQHTCTEIMLGWVNDNFEIYITFKPLISKSNCIEAVDKILKWIQKEEDKLFMLNMPTF</sequence>
<evidence type="ECO:0000259" key="3">
    <source>
        <dbReference type="Pfam" id="PF19036"/>
    </source>
</evidence>
<dbReference type="Proteomes" id="UP001558652">
    <property type="component" value="Unassembled WGS sequence"/>
</dbReference>
<dbReference type="InterPro" id="IPR004353">
    <property type="entry name" value="Mon1"/>
</dbReference>
<keyword evidence="7" id="KW-1185">Reference proteome</keyword>
<evidence type="ECO:0000313" key="6">
    <source>
        <dbReference type="EMBL" id="KAL1110484.1"/>
    </source>
</evidence>
<comment type="function">
    <text evidence="2">Plays an important role in membrane trafficking through the secretory apparatus.</text>
</comment>
<dbReference type="InterPro" id="IPR043972">
    <property type="entry name" value="FUZ/MON1/HPS1_longin_1"/>
</dbReference>
<dbReference type="InterPro" id="IPR043970">
    <property type="entry name" value="FUZ/MON1/HPS1_longin_3"/>
</dbReference>
<feature type="domain" description="FUZ/MON1/HPS1 second Longin" evidence="4">
    <location>
        <begin position="192"/>
        <end position="290"/>
    </location>
</feature>
<dbReference type="Pfam" id="PF19038">
    <property type="entry name" value="Fuz_longin_3"/>
    <property type="match status" value="1"/>
</dbReference>
<gene>
    <name evidence="6" type="ORF">AAG570_008012</name>
</gene>
<dbReference type="PANTHER" id="PTHR13027:SF7">
    <property type="entry name" value="VACUOLAR FUSION PROTEIN MON1 HOMOLOG"/>
    <property type="match status" value="1"/>
</dbReference>
<dbReference type="Pfam" id="PF19037">
    <property type="entry name" value="Fuz_longin_2"/>
    <property type="match status" value="1"/>
</dbReference>
<evidence type="ECO:0000313" key="7">
    <source>
        <dbReference type="Proteomes" id="UP001558652"/>
    </source>
</evidence>
<accession>A0ABD0XTL2</accession>
<feature type="domain" description="FUZ/MON1/HPS1 third Longin" evidence="5">
    <location>
        <begin position="319"/>
        <end position="418"/>
    </location>
</feature>
<proteinExistence type="inferred from homology"/>